<feature type="transmembrane region" description="Helical" evidence="1">
    <location>
        <begin position="250"/>
        <end position="271"/>
    </location>
</feature>
<feature type="transmembrane region" description="Helical" evidence="1">
    <location>
        <begin position="52"/>
        <end position="71"/>
    </location>
</feature>
<evidence type="ECO:0000313" key="2">
    <source>
        <dbReference type="EMBL" id="USQ79859.1"/>
    </source>
</evidence>
<dbReference type="PANTHER" id="PTHR23526">
    <property type="entry name" value="INTEGRAL MEMBRANE TRANSPORT PROTEIN-RELATED"/>
    <property type="match status" value="1"/>
</dbReference>
<organism evidence="2 3">
    <name type="scientific">Ornithinimicrobium faecis</name>
    <dbReference type="NCBI Taxonomy" id="2934158"/>
    <lineage>
        <taxon>Bacteria</taxon>
        <taxon>Bacillati</taxon>
        <taxon>Actinomycetota</taxon>
        <taxon>Actinomycetes</taxon>
        <taxon>Micrococcales</taxon>
        <taxon>Ornithinimicrobiaceae</taxon>
        <taxon>Ornithinimicrobium</taxon>
    </lineage>
</organism>
<feature type="transmembrane region" description="Helical" evidence="1">
    <location>
        <begin position="123"/>
        <end position="142"/>
    </location>
</feature>
<dbReference type="Gene3D" id="1.20.1250.20">
    <property type="entry name" value="MFS general substrate transporter like domains"/>
    <property type="match status" value="1"/>
</dbReference>
<reference evidence="2" key="1">
    <citation type="submission" date="2022-06" db="EMBL/GenBank/DDBJ databases">
        <title>Ornithinimicrobium HY1793.</title>
        <authorList>
            <person name="Huang Y."/>
        </authorList>
    </citation>
    <scope>NUCLEOTIDE SEQUENCE</scope>
    <source>
        <strain evidence="2">HY1793</strain>
    </source>
</reference>
<feature type="transmembrane region" description="Helical" evidence="1">
    <location>
        <begin position="310"/>
        <end position="331"/>
    </location>
</feature>
<feature type="transmembrane region" description="Helical" evidence="1">
    <location>
        <begin position="277"/>
        <end position="298"/>
    </location>
</feature>
<feature type="transmembrane region" description="Helical" evidence="1">
    <location>
        <begin position="375"/>
        <end position="398"/>
    </location>
</feature>
<evidence type="ECO:0000313" key="3">
    <source>
        <dbReference type="Proteomes" id="UP001056455"/>
    </source>
</evidence>
<keyword evidence="1" id="KW-1133">Transmembrane helix</keyword>
<keyword evidence="1" id="KW-0472">Membrane</keyword>
<dbReference type="Proteomes" id="UP001056455">
    <property type="component" value="Chromosome"/>
</dbReference>
<evidence type="ECO:0000256" key="1">
    <source>
        <dbReference type="SAM" id="Phobius"/>
    </source>
</evidence>
<feature type="transmembrane region" description="Helical" evidence="1">
    <location>
        <begin position="404"/>
        <end position="423"/>
    </location>
</feature>
<dbReference type="RefSeq" id="WP_252592963.1">
    <property type="nucleotide sequence ID" value="NZ_CP099489.1"/>
</dbReference>
<gene>
    <name evidence="2" type="ORF">NF556_20105</name>
</gene>
<dbReference type="InterPro" id="IPR011701">
    <property type="entry name" value="MFS"/>
</dbReference>
<name>A0ABY4YSZ2_9MICO</name>
<sequence length="431" mass="44774">MSLTPVYQRLVRADRSDQSREEQREVAANGSRQILAEALQATGDQVVNAKTVLPWLFASLGVPAGLTGLLVPIRESGSMLPQAALAPWVERTKRRRHLWGLGAAGQALGAAGMAGAAATLHGLVAGVVILVALAVFSLARALTSLAGKDVLGRTIPKGERGQINGLTTVLSGAVAITLGLGIRLLGGDGAGADVLAWLLAIAAALWVLALLVFLGIREPDEEPDTPEETAGWAGRAVQLLREDRGFRRFVVARSLLLVSALSPPFVVALAAQAGGGGLAGLGPFVIAQGVAGLIGGKTFGRLADRSSRDLMVWGAAAATVVIVGFLLLLRIPGMPSAWWLYPLTYLVLALTHTAVRVARKTYVVDMAEDDQRTEYVAVANTAMGVLLLVAGAISGGLALLGPEVALLFLGLLGLAGVVVSRTLPEVSRHDH</sequence>
<proteinExistence type="predicted"/>
<feature type="transmembrane region" description="Helical" evidence="1">
    <location>
        <begin position="98"/>
        <end position="117"/>
    </location>
</feature>
<accession>A0ABY4YSZ2</accession>
<feature type="transmembrane region" description="Helical" evidence="1">
    <location>
        <begin position="194"/>
        <end position="216"/>
    </location>
</feature>
<dbReference type="InterPro" id="IPR052528">
    <property type="entry name" value="Sugar_transport-like"/>
</dbReference>
<dbReference type="EMBL" id="CP099489">
    <property type="protein sequence ID" value="USQ79859.1"/>
    <property type="molecule type" value="Genomic_DNA"/>
</dbReference>
<dbReference type="InterPro" id="IPR036259">
    <property type="entry name" value="MFS_trans_sf"/>
</dbReference>
<keyword evidence="3" id="KW-1185">Reference proteome</keyword>
<feature type="transmembrane region" description="Helical" evidence="1">
    <location>
        <begin position="337"/>
        <end position="355"/>
    </location>
</feature>
<dbReference type="Pfam" id="PF07690">
    <property type="entry name" value="MFS_1"/>
    <property type="match status" value="1"/>
</dbReference>
<keyword evidence="1" id="KW-0812">Transmembrane</keyword>
<protein>
    <submittedName>
        <fullName evidence="2">MFS transporter</fullName>
    </submittedName>
</protein>
<dbReference type="SUPFAM" id="SSF103473">
    <property type="entry name" value="MFS general substrate transporter"/>
    <property type="match status" value="1"/>
</dbReference>
<feature type="transmembrane region" description="Helical" evidence="1">
    <location>
        <begin position="163"/>
        <end position="182"/>
    </location>
</feature>
<dbReference type="PANTHER" id="PTHR23526:SF2">
    <property type="entry name" value="MAJOR FACILITATOR SUPERFAMILY (MFS) PROFILE DOMAIN-CONTAINING PROTEIN"/>
    <property type="match status" value="1"/>
</dbReference>